<feature type="chain" id="PRO_5043537772" evidence="2">
    <location>
        <begin position="23"/>
        <end position="277"/>
    </location>
</feature>
<feature type="region of interest" description="Disordered" evidence="1">
    <location>
        <begin position="24"/>
        <end position="57"/>
    </location>
</feature>
<dbReference type="InterPro" id="IPR051532">
    <property type="entry name" value="Ester_Hydrolysis_Enzymes"/>
</dbReference>
<proteinExistence type="predicted"/>
<dbReference type="PANTHER" id="PTHR30383:SF5">
    <property type="entry name" value="SGNH HYDROLASE-TYPE ESTERASE DOMAIN-CONTAINING PROTEIN"/>
    <property type="match status" value="1"/>
</dbReference>
<organism evidence="4">
    <name type="scientific">Tunturiibacter gelidiferens</name>
    <dbReference type="NCBI Taxonomy" id="3069689"/>
    <lineage>
        <taxon>Bacteria</taxon>
        <taxon>Pseudomonadati</taxon>
        <taxon>Acidobacteriota</taxon>
        <taxon>Terriglobia</taxon>
        <taxon>Terriglobales</taxon>
        <taxon>Acidobacteriaceae</taxon>
        <taxon>Tunturiibacter</taxon>
    </lineage>
</organism>
<accession>A0AAU7Z3R7</accession>
<keyword evidence="2" id="KW-0732">Signal</keyword>
<keyword evidence="4" id="KW-0378">Hydrolase</keyword>
<reference evidence="4" key="1">
    <citation type="submission" date="2023-08" db="EMBL/GenBank/DDBJ databases">
        <authorList>
            <person name="Messyasz A."/>
            <person name="Mannisto M.K."/>
            <person name="Kerkhof L.J."/>
            <person name="Haggblom M."/>
        </authorList>
    </citation>
    <scope>NUCLEOTIDE SEQUENCE</scope>
    <source>
        <strain evidence="4">M8UP39</strain>
    </source>
</reference>
<dbReference type="AlphaFoldDB" id="A0AAU7Z3R7"/>
<gene>
    <name evidence="4" type="ORF">RBB81_06055</name>
</gene>
<evidence type="ECO:0000256" key="2">
    <source>
        <dbReference type="SAM" id="SignalP"/>
    </source>
</evidence>
<evidence type="ECO:0000259" key="3">
    <source>
        <dbReference type="Pfam" id="PF13472"/>
    </source>
</evidence>
<feature type="signal peptide" evidence="2">
    <location>
        <begin position="1"/>
        <end position="22"/>
    </location>
</feature>
<dbReference type="CDD" id="cd04501">
    <property type="entry name" value="SGNH_hydrolase_like_4"/>
    <property type="match status" value="1"/>
</dbReference>
<sequence>MKLAVRVVLAGCVALGSGMANGQVGGTAKAEGAPTPVQTQPVVQTPAPVPPVSPPDETAKQIAEMEAKLADWPQLGRYRAENAALAPVAAGEQRVVFYGDSITDSWGRQAGTGEFFPDRGYVNRGISGQTTPQMVVRFRQDVIDLHPAAVVILAGTNDVAGNTGPMTPQMTEDNFRSMIDLAKANGIRVIVASILPVADYPWRTGLAPVPKIKTLNDWLKGYCVNHSVTYLDYFSAMVGQGGGMKAGISFDGVHPNVQGYAIMGPLAQAAIDKTLSR</sequence>
<dbReference type="GO" id="GO:0004622">
    <property type="term" value="F:phosphatidylcholine lysophospholipase activity"/>
    <property type="evidence" value="ECO:0007669"/>
    <property type="project" value="TreeGrafter"/>
</dbReference>
<dbReference type="PANTHER" id="PTHR30383">
    <property type="entry name" value="THIOESTERASE 1/PROTEASE 1/LYSOPHOSPHOLIPASE L1"/>
    <property type="match status" value="1"/>
</dbReference>
<dbReference type="Gene3D" id="3.40.50.1110">
    <property type="entry name" value="SGNH hydrolase"/>
    <property type="match status" value="1"/>
</dbReference>
<feature type="domain" description="SGNH hydrolase-type esterase" evidence="3">
    <location>
        <begin position="97"/>
        <end position="262"/>
    </location>
</feature>
<evidence type="ECO:0000256" key="1">
    <source>
        <dbReference type="SAM" id="MobiDB-lite"/>
    </source>
</evidence>
<dbReference type="EMBL" id="CP132938">
    <property type="protein sequence ID" value="XCB23484.1"/>
    <property type="molecule type" value="Genomic_DNA"/>
</dbReference>
<dbReference type="InterPro" id="IPR013830">
    <property type="entry name" value="SGNH_hydro"/>
</dbReference>
<protein>
    <submittedName>
        <fullName evidence="4">SGNH/GDSL hydrolase family protein</fullName>
    </submittedName>
</protein>
<dbReference type="SUPFAM" id="SSF52266">
    <property type="entry name" value="SGNH hydrolase"/>
    <property type="match status" value="1"/>
</dbReference>
<name>A0AAU7Z3R7_9BACT</name>
<reference evidence="4" key="2">
    <citation type="journal article" date="2024" name="Environ. Microbiol.">
        <title>Genome analysis and description of Tunturibacter gen. nov. expands the diversity of Terriglobia in tundra soils.</title>
        <authorList>
            <person name="Messyasz A."/>
            <person name="Mannisto M.K."/>
            <person name="Kerkhof L.J."/>
            <person name="Haggblom M.M."/>
        </authorList>
    </citation>
    <scope>NUCLEOTIDE SEQUENCE</scope>
    <source>
        <strain evidence="4">M8UP39</strain>
    </source>
</reference>
<dbReference type="InterPro" id="IPR036514">
    <property type="entry name" value="SGNH_hydro_sf"/>
</dbReference>
<dbReference type="KEGG" id="tgi:RBB81_06055"/>
<dbReference type="Pfam" id="PF13472">
    <property type="entry name" value="Lipase_GDSL_2"/>
    <property type="match status" value="1"/>
</dbReference>
<feature type="compositionally biased region" description="Low complexity" evidence="1">
    <location>
        <begin position="34"/>
        <end position="46"/>
    </location>
</feature>
<dbReference type="RefSeq" id="WP_353073070.1">
    <property type="nucleotide sequence ID" value="NZ_CP132938.1"/>
</dbReference>
<evidence type="ECO:0000313" key="4">
    <source>
        <dbReference type="EMBL" id="XCB23484.1"/>
    </source>
</evidence>